<evidence type="ECO:0000313" key="2">
    <source>
        <dbReference type="EMBL" id="CAK0904604.1"/>
    </source>
</evidence>
<dbReference type="EMBL" id="CAUYUJ010021426">
    <property type="protein sequence ID" value="CAK0904604.1"/>
    <property type="molecule type" value="Genomic_DNA"/>
</dbReference>
<dbReference type="Proteomes" id="UP001189429">
    <property type="component" value="Unassembled WGS sequence"/>
</dbReference>
<evidence type="ECO:0000313" key="3">
    <source>
        <dbReference type="Proteomes" id="UP001189429"/>
    </source>
</evidence>
<accession>A0ABN9Y1W3</accession>
<feature type="region of interest" description="Disordered" evidence="1">
    <location>
        <begin position="271"/>
        <end position="361"/>
    </location>
</feature>
<feature type="compositionally biased region" description="Polar residues" evidence="1">
    <location>
        <begin position="308"/>
        <end position="332"/>
    </location>
</feature>
<feature type="compositionally biased region" description="Low complexity" evidence="1">
    <location>
        <begin position="278"/>
        <end position="299"/>
    </location>
</feature>
<protein>
    <submittedName>
        <fullName evidence="2">Uncharacterized protein</fullName>
    </submittedName>
</protein>
<organism evidence="2 3">
    <name type="scientific">Prorocentrum cordatum</name>
    <dbReference type="NCBI Taxonomy" id="2364126"/>
    <lineage>
        <taxon>Eukaryota</taxon>
        <taxon>Sar</taxon>
        <taxon>Alveolata</taxon>
        <taxon>Dinophyceae</taxon>
        <taxon>Prorocentrales</taxon>
        <taxon>Prorocentraceae</taxon>
        <taxon>Prorocentrum</taxon>
    </lineage>
</organism>
<sequence>MRPGARPGLHHRRAQLPSMLSDMRQSVIEDMRCLLGERLGIERQAISVQVSAIAVQVEAQQPLLLAMQQQLERQHNLIDSSTVHGTPPAASPTSPETALESAIALHTLSEEMEDVPKEVLDKTDVHAPLNPDAASFVPATVTKAPVSMCSDHDVGSLVGVQTQTISFLLGELYTRHARNVALASRMQEADTKFGDFVSWAFRALSEEYSPAVPPVVAKPKTISIADALGLEGAVKSLEKKVELLRGSLGTAVQASLDKRLGPLRQQLGVKATSHVVMSPPSAASPRSSRAAAPVSSLSSPPAPAPSQPDGNSNATCHANVRNLRTTLPTTRISGECPDSKRMIDSKNISKPSRARTRQPDEHGIVWMIAEEIDELKASSS</sequence>
<comment type="caution">
    <text evidence="2">The sequence shown here is derived from an EMBL/GenBank/DDBJ whole genome shotgun (WGS) entry which is preliminary data.</text>
</comment>
<reference evidence="2" key="1">
    <citation type="submission" date="2023-10" db="EMBL/GenBank/DDBJ databases">
        <authorList>
            <person name="Chen Y."/>
            <person name="Shah S."/>
            <person name="Dougan E. K."/>
            <person name="Thang M."/>
            <person name="Chan C."/>
        </authorList>
    </citation>
    <scope>NUCLEOTIDE SEQUENCE [LARGE SCALE GENOMIC DNA]</scope>
</reference>
<name>A0ABN9Y1W3_9DINO</name>
<proteinExistence type="predicted"/>
<gene>
    <name evidence="2" type="ORF">PCOR1329_LOCUS80564</name>
</gene>
<keyword evidence="3" id="KW-1185">Reference proteome</keyword>
<evidence type="ECO:0000256" key="1">
    <source>
        <dbReference type="SAM" id="MobiDB-lite"/>
    </source>
</evidence>